<protein>
    <recommendedName>
        <fullName evidence="6">Amino-acid acetyltransferase, mitochondrial</fullName>
        <ecNumber evidence="5">2.3.1.1</ecNumber>
    </recommendedName>
    <alternativeName>
        <fullName evidence="12">Glutamate N-acetyltransferase</fullName>
    </alternativeName>
    <alternativeName>
        <fullName evidence="13">N-acetylglutamate synthase</fullName>
    </alternativeName>
</protein>
<dbReference type="GO" id="GO:0005759">
    <property type="term" value="C:mitochondrial matrix"/>
    <property type="evidence" value="ECO:0007669"/>
    <property type="project" value="TreeGrafter"/>
</dbReference>
<keyword evidence="7" id="KW-0028">Amino-acid biosynthesis</keyword>
<evidence type="ECO:0000256" key="8">
    <source>
        <dbReference type="ARBA" id="ARBA00022679"/>
    </source>
</evidence>
<keyword evidence="11 17" id="KW-0012">Acyltransferase</keyword>
<name>A0A084G0V8_PSEDA</name>
<comment type="pathway">
    <text evidence="3">Amino-acid biosynthesis; L-arginine biosynthesis; N(2)-acetyl-L-ornithine from L-glutamate: step 1/4.</text>
</comment>
<gene>
    <name evidence="17" type="ORF">SAPIO_CDS6989</name>
</gene>
<evidence type="ECO:0000256" key="13">
    <source>
        <dbReference type="ARBA" id="ARBA00033251"/>
    </source>
</evidence>
<dbReference type="RefSeq" id="XP_016640769.1">
    <property type="nucleotide sequence ID" value="XM_016788942.1"/>
</dbReference>
<dbReference type="GO" id="GO:0006526">
    <property type="term" value="P:L-arginine biosynthetic process"/>
    <property type="evidence" value="ECO:0007669"/>
    <property type="project" value="UniProtKB-UniPathway"/>
</dbReference>
<dbReference type="PANTHER" id="PTHR23342">
    <property type="entry name" value="N-ACETYLGLUTAMATE SYNTHASE"/>
    <property type="match status" value="1"/>
</dbReference>
<evidence type="ECO:0000259" key="16">
    <source>
        <dbReference type="PROSITE" id="PS51731"/>
    </source>
</evidence>
<evidence type="ECO:0000256" key="4">
    <source>
        <dbReference type="ARBA" id="ARBA00008694"/>
    </source>
</evidence>
<dbReference type="UniPathway" id="UPA00068"/>
<feature type="compositionally biased region" description="Basic and acidic residues" evidence="15">
    <location>
        <begin position="433"/>
        <end position="443"/>
    </location>
</feature>
<keyword evidence="9" id="KW-0809">Transit peptide</keyword>
<feature type="region of interest" description="Disordered" evidence="15">
    <location>
        <begin position="430"/>
        <end position="450"/>
    </location>
</feature>
<dbReference type="Proteomes" id="UP000028545">
    <property type="component" value="Unassembled WGS sequence"/>
</dbReference>
<evidence type="ECO:0000256" key="2">
    <source>
        <dbReference type="ARBA" id="ARBA00004173"/>
    </source>
</evidence>
<evidence type="ECO:0000256" key="11">
    <source>
        <dbReference type="ARBA" id="ARBA00023315"/>
    </source>
</evidence>
<dbReference type="HOGENOM" id="CLU_608533_0_0_1"/>
<keyword evidence="8 17" id="KW-0808">Transferase</keyword>
<comment type="caution">
    <text evidence="17">The sequence shown here is derived from an EMBL/GenBank/DDBJ whole genome shotgun (WGS) entry which is preliminary data.</text>
</comment>
<comment type="subcellular location">
    <subcellularLocation>
        <location evidence="2">Mitochondrion</location>
    </subcellularLocation>
</comment>
<dbReference type="Gene3D" id="3.40.630.30">
    <property type="match status" value="1"/>
</dbReference>
<evidence type="ECO:0000256" key="15">
    <source>
        <dbReference type="SAM" id="MobiDB-lite"/>
    </source>
</evidence>
<dbReference type="InterPro" id="IPR006855">
    <property type="entry name" value="Vertebrate-like_GNAT_dom"/>
</dbReference>
<evidence type="ECO:0000256" key="9">
    <source>
        <dbReference type="ARBA" id="ARBA00022946"/>
    </source>
</evidence>
<reference evidence="17 18" key="1">
    <citation type="journal article" date="2014" name="Genome Announc.">
        <title>Draft genome sequence of the pathogenic fungus Scedosporium apiospermum.</title>
        <authorList>
            <person name="Vandeputte P."/>
            <person name="Ghamrawi S."/>
            <person name="Rechenmann M."/>
            <person name="Iltis A."/>
            <person name="Giraud S."/>
            <person name="Fleury M."/>
            <person name="Thornton C."/>
            <person name="Delhaes L."/>
            <person name="Meyer W."/>
            <person name="Papon N."/>
            <person name="Bouchara J.P."/>
        </authorList>
    </citation>
    <scope>NUCLEOTIDE SEQUENCE [LARGE SCALE GENOMIC DNA]</scope>
    <source>
        <strain evidence="17 18">IHEM 14462</strain>
    </source>
</reference>
<evidence type="ECO:0000256" key="6">
    <source>
        <dbReference type="ARBA" id="ARBA00018802"/>
    </source>
</evidence>
<comment type="catalytic activity">
    <reaction evidence="14">
        <text>L-glutamate + acetyl-CoA = N-acetyl-L-glutamate + CoA + H(+)</text>
        <dbReference type="Rhea" id="RHEA:24292"/>
        <dbReference type="ChEBI" id="CHEBI:15378"/>
        <dbReference type="ChEBI" id="CHEBI:29985"/>
        <dbReference type="ChEBI" id="CHEBI:44337"/>
        <dbReference type="ChEBI" id="CHEBI:57287"/>
        <dbReference type="ChEBI" id="CHEBI:57288"/>
        <dbReference type="EC" id="2.3.1.1"/>
    </reaction>
</comment>
<accession>A0A084G0V8</accession>
<proteinExistence type="inferred from homology"/>
<dbReference type="GO" id="GO:0004042">
    <property type="term" value="F:L-glutamate N-acetyltransferase activity"/>
    <property type="evidence" value="ECO:0007669"/>
    <property type="project" value="TreeGrafter"/>
</dbReference>
<dbReference type="VEuPathDB" id="FungiDB:SAPIO_CDS6989"/>
<organism evidence="17 18">
    <name type="scientific">Pseudallescheria apiosperma</name>
    <name type="common">Scedosporium apiospermum</name>
    <dbReference type="NCBI Taxonomy" id="563466"/>
    <lineage>
        <taxon>Eukaryota</taxon>
        <taxon>Fungi</taxon>
        <taxon>Dikarya</taxon>
        <taxon>Ascomycota</taxon>
        <taxon>Pezizomycotina</taxon>
        <taxon>Sordariomycetes</taxon>
        <taxon>Hypocreomycetidae</taxon>
        <taxon>Microascales</taxon>
        <taxon>Microascaceae</taxon>
        <taxon>Scedosporium</taxon>
    </lineage>
</organism>
<evidence type="ECO:0000313" key="17">
    <source>
        <dbReference type="EMBL" id="KEZ40970.1"/>
    </source>
</evidence>
<dbReference type="OrthoDB" id="5585968at2759"/>
<dbReference type="EC" id="2.3.1.1" evidence="5"/>
<dbReference type="PANTHER" id="PTHR23342:SF4">
    <property type="entry name" value="AMINO-ACID ACETYLTRANSFERASE, MITOCHONDRIAL"/>
    <property type="match status" value="1"/>
</dbReference>
<evidence type="ECO:0000256" key="3">
    <source>
        <dbReference type="ARBA" id="ARBA00004925"/>
    </source>
</evidence>
<dbReference type="KEGG" id="sapo:SAPIO_CDS6989"/>
<dbReference type="PROSITE" id="PS51731">
    <property type="entry name" value="GNAT_NAGS"/>
    <property type="match status" value="1"/>
</dbReference>
<evidence type="ECO:0000256" key="7">
    <source>
        <dbReference type="ARBA" id="ARBA00022605"/>
    </source>
</evidence>
<comment type="similarity">
    <text evidence="4">Belongs to the acetyltransferase family.</text>
</comment>
<dbReference type="EMBL" id="JOWA01000110">
    <property type="protein sequence ID" value="KEZ40970.1"/>
    <property type="molecule type" value="Genomic_DNA"/>
</dbReference>
<comment type="function">
    <text evidence="1">N-acetylglutamate synthase involved in arginine biosynthesis.</text>
</comment>
<evidence type="ECO:0000313" key="18">
    <source>
        <dbReference type="Proteomes" id="UP000028545"/>
    </source>
</evidence>
<evidence type="ECO:0000256" key="5">
    <source>
        <dbReference type="ARBA" id="ARBA00012697"/>
    </source>
</evidence>
<evidence type="ECO:0000256" key="12">
    <source>
        <dbReference type="ARBA" id="ARBA00030346"/>
    </source>
</evidence>
<feature type="domain" description="N-acetyltransferase" evidence="16">
    <location>
        <begin position="295"/>
        <end position="450"/>
    </location>
</feature>
<dbReference type="GeneID" id="27726061"/>
<evidence type="ECO:0000256" key="14">
    <source>
        <dbReference type="ARBA" id="ARBA00048372"/>
    </source>
</evidence>
<dbReference type="GO" id="GO:0006592">
    <property type="term" value="P:ornithine biosynthetic process"/>
    <property type="evidence" value="ECO:0007669"/>
    <property type="project" value="TreeGrafter"/>
</dbReference>
<evidence type="ECO:0000256" key="10">
    <source>
        <dbReference type="ARBA" id="ARBA00023128"/>
    </source>
</evidence>
<dbReference type="AlphaFoldDB" id="A0A084G0V8"/>
<evidence type="ECO:0000256" key="1">
    <source>
        <dbReference type="ARBA" id="ARBA00002294"/>
    </source>
</evidence>
<keyword evidence="18" id="KW-1185">Reference proteome</keyword>
<sequence length="450" mass="50159">MANRPPLLMQIWPGSLLSRRACLPKILPVTAFNPPAHPRRSAASLNGDLIVSVLESANKRDARSYFQKYVGHRNASFETPGPQIDLPRTIRDRPLFIQGANNVEANYNPGPGLHVAIVKICHPQTVDDLTMEGVARTLSQLRTLGLLSIIILDCGQQSTLDLGTEQANRLAILLGKFDKHNAIVLENNLIFDTQSTLLWEILNAGRIPVIHEYLSSYVTGRIEKLESESMVVALVKLLDRLTPSEPPVKCQKIEVGLPSVPLACIESIIVLDPVGGIPMKGETSMPHRFVNLRQEYDTIMLTDERVDLSKLTYLIEDSFNRKLDVDDYLRRVNDKIAGLIIAGDYEGVAILTWEKPRDLSQEEAYKQHRLIPYLDKFAVLKSRQGSGGVADIVFNAMVQDYFGHGVCWRSRADNPVNKWYFERSVGGTKRLHGSSDSHDHATGLEDALAV</sequence>
<dbReference type="Pfam" id="PF04768">
    <property type="entry name" value="NAT"/>
    <property type="match status" value="1"/>
</dbReference>
<keyword evidence="10" id="KW-0496">Mitochondrion</keyword>